<dbReference type="Proteomes" id="UP000276215">
    <property type="component" value="Unassembled WGS sequence"/>
</dbReference>
<keyword evidence="2" id="KW-0472">Membrane</keyword>
<keyword evidence="2" id="KW-0812">Transmembrane</keyword>
<feature type="coiled-coil region" evidence="1">
    <location>
        <begin position="79"/>
        <end position="106"/>
    </location>
</feature>
<evidence type="ECO:0000256" key="1">
    <source>
        <dbReference type="SAM" id="Coils"/>
    </source>
</evidence>
<protein>
    <submittedName>
        <fullName evidence="3">Uncharacterized protein</fullName>
    </submittedName>
</protein>
<dbReference type="EMBL" id="ML120627">
    <property type="protein sequence ID" value="RPA89004.1"/>
    <property type="molecule type" value="Genomic_DNA"/>
</dbReference>
<name>A0A3N4J564_9PEZI</name>
<gene>
    <name evidence="3" type="ORF">L873DRAFT_1849519</name>
</gene>
<feature type="non-terminal residue" evidence="3">
    <location>
        <position position="175"/>
    </location>
</feature>
<accession>A0A3N4J564</accession>
<evidence type="ECO:0000313" key="3">
    <source>
        <dbReference type="EMBL" id="RPA89004.1"/>
    </source>
</evidence>
<keyword evidence="4" id="KW-1185">Reference proteome</keyword>
<organism evidence="3 4">
    <name type="scientific">Choiromyces venosus 120613-1</name>
    <dbReference type="NCBI Taxonomy" id="1336337"/>
    <lineage>
        <taxon>Eukaryota</taxon>
        <taxon>Fungi</taxon>
        <taxon>Dikarya</taxon>
        <taxon>Ascomycota</taxon>
        <taxon>Pezizomycotina</taxon>
        <taxon>Pezizomycetes</taxon>
        <taxon>Pezizales</taxon>
        <taxon>Tuberaceae</taxon>
        <taxon>Choiromyces</taxon>
    </lineage>
</organism>
<keyword evidence="1" id="KW-0175">Coiled coil</keyword>
<dbReference type="AlphaFoldDB" id="A0A3N4J564"/>
<keyword evidence="2" id="KW-1133">Transmembrane helix</keyword>
<sequence length="175" mass="20307">MNTILTRNIPLITSRLCMGKGFYKRFHATFKRTMDEDQCSGNASHITWERFSDHHTQYTNRFSAIEKDVSALGGMSEALVRLGGKVDKLEDKVDKLEGKIHTEFKTLGAKIEKHNGMMVVAWCMLLVPLAMVCGKIGYDWYEDQSRKIFFFFFTSRISSKSKKKKRKKKKKKGFY</sequence>
<evidence type="ECO:0000313" key="4">
    <source>
        <dbReference type="Proteomes" id="UP000276215"/>
    </source>
</evidence>
<proteinExistence type="predicted"/>
<feature type="transmembrane region" description="Helical" evidence="2">
    <location>
        <begin position="119"/>
        <end position="138"/>
    </location>
</feature>
<reference evidence="3 4" key="1">
    <citation type="journal article" date="2018" name="Nat. Ecol. Evol.">
        <title>Pezizomycetes genomes reveal the molecular basis of ectomycorrhizal truffle lifestyle.</title>
        <authorList>
            <person name="Murat C."/>
            <person name="Payen T."/>
            <person name="Noel B."/>
            <person name="Kuo A."/>
            <person name="Morin E."/>
            <person name="Chen J."/>
            <person name="Kohler A."/>
            <person name="Krizsan K."/>
            <person name="Balestrini R."/>
            <person name="Da Silva C."/>
            <person name="Montanini B."/>
            <person name="Hainaut M."/>
            <person name="Levati E."/>
            <person name="Barry K.W."/>
            <person name="Belfiori B."/>
            <person name="Cichocki N."/>
            <person name="Clum A."/>
            <person name="Dockter R.B."/>
            <person name="Fauchery L."/>
            <person name="Guy J."/>
            <person name="Iotti M."/>
            <person name="Le Tacon F."/>
            <person name="Lindquist E.A."/>
            <person name="Lipzen A."/>
            <person name="Malagnac F."/>
            <person name="Mello A."/>
            <person name="Molinier V."/>
            <person name="Miyauchi S."/>
            <person name="Poulain J."/>
            <person name="Riccioni C."/>
            <person name="Rubini A."/>
            <person name="Sitrit Y."/>
            <person name="Splivallo R."/>
            <person name="Traeger S."/>
            <person name="Wang M."/>
            <person name="Zifcakova L."/>
            <person name="Wipf D."/>
            <person name="Zambonelli A."/>
            <person name="Paolocci F."/>
            <person name="Nowrousian M."/>
            <person name="Ottonello S."/>
            <person name="Baldrian P."/>
            <person name="Spatafora J.W."/>
            <person name="Henrissat B."/>
            <person name="Nagy L.G."/>
            <person name="Aury J.M."/>
            <person name="Wincker P."/>
            <person name="Grigoriev I.V."/>
            <person name="Bonfante P."/>
            <person name="Martin F.M."/>
        </authorList>
    </citation>
    <scope>NUCLEOTIDE SEQUENCE [LARGE SCALE GENOMIC DNA]</scope>
    <source>
        <strain evidence="3 4">120613-1</strain>
    </source>
</reference>
<evidence type="ECO:0000256" key="2">
    <source>
        <dbReference type="SAM" id="Phobius"/>
    </source>
</evidence>